<evidence type="ECO:0000256" key="1">
    <source>
        <dbReference type="SAM" id="MobiDB-lite"/>
    </source>
</evidence>
<dbReference type="AlphaFoldDB" id="A0A6J4KJR9"/>
<feature type="compositionally biased region" description="Low complexity" evidence="1">
    <location>
        <begin position="14"/>
        <end position="23"/>
    </location>
</feature>
<accession>A0A6J4KJR9</accession>
<feature type="compositionally biased region" description="Basic residues" evidence="1">
    <location>
        <begin position="1"/>
        <end position="13"/>
    </location>
</feature>
<dbReference type="EMBL" id="CADCTX010000181">
    <property type="protein sequence ID" value="CAA9305353.1"/>
    <property type="molecule type" value="Genomic_DNA"/>
</dbReference>
<sequence length="116" mass="12596">GHHRAAGARRRGCHPAAAALAQGRGRGDAVGGRDARGLHPAGDRRAPLRAAQPSYPGDRRRRRRGPARADLQDRRQAAPPRVTRPPGRQAALHRHRDGRRRQLGRGDAALHPPQAL</sequence>
<organism evidence="2">
    <name type="scientific">uncultured Gemmatimonadaceae bacterium</name>
    <dbReference type="NCBI Taxonomy" id="246130"/>
    <lineage>
        <taxon>Bacteria</taxon>
        <taxon>Pseudomonadati</taxon>
        <taxon>Gemmatimonadota</taxon>
        <taxon>Gemmatimonadia</taxon>
        <taxon>Gemmatimonadales</taxon>
        <taxon>Gemmatimonadaceae</taxon>
        <taxon>environmental samples</taxon>
    </lineage>
</organism>
<name>A0A6J4KJR9_9BACT</name>
<feature type="compositionally biased region" description="Basic residues" evidence="1">
    <location>
        <begin position="91"/>
        <end position="103"/>
    </location>
</feature>
<feature type="compositionally biased region" description="Basic and acidic residues" evidence="1">
    <location>
        <begin position="25"/>
        <end position="46"/>
    </location>
</feature>
<feature type="non-terminal residue" evidence="2">
    <location>
        <position position="1"/>
    </location>
</feature>
<feature type="non-terminal residue" evidence="2">
    <location>
        <position position="116"/>
    </location>
</feature>
<reference evidence="2" key="1">
    <citation type="submission" date="2020-02" db="EMBL/GenBank/DDBJ databases">
        <authorList>
            <person name="Meier V. D."/>
        </authorList>
    </citation>
    <scope>NUCLEOTIDE SEQUENCE</scope>
    <source>
        <strain evidence="2">AVDCRST_MAG40</strain>
    </source>
</reference>
<protein>
    <submittedName>
        <fullName evidence="2">Uncharacterized protein</fullName>
    </submittedName>
</protein>
<feature type="region of interest" description="Disordered" evidence="1">
    <location>
        <begin position="1"/>
        <end position="116"/>
    </location>
</feature>
<gene>
    <name evidence="2" type="ORF">AVDCRST_MAG40-635</name>
</gene>
<evidence type="ECO:0000313" key="2">
    <source>
        <dbReference type="EMBL" id="CAA9305353.1"/>
    </source>
</evidence>
<proteinExistence type="predicted"/>